<protein>
    <submittedName>
        <fullName evidence="4">Uncharacterized protein LOC113147146</fullName>
    </submittedName>
</protein>
<evidence type="ECO:0000256" key="1">
    <source>
        <dbReference type="SAM" id="Phobius"/>
    </source>
</evidence>
<keyword evidence="1" id="KW-1133">Transmembrane helix</keyword>
<keyword evidence="3" id="KW-1185">Reference proteome</keyword>
<dbReference type="RefSeq" id="XP_026192437.1">
    <property type="nucleotide sequence ID" value="XM_026336652.1"/>
</dbReference>
<organism evidence="3 4">
    <name type="scientific">Cyclospora cayetanensis</name>
    <dbReference type="NCBI Taxonomy" id="88456"/>
    <lineage>
        <taxon>Eukaryota</taxon>
        <taxon>Sar</taxon>
        <taxon>Alveolata</taxon>
        <taxon>Apicomplexa</taxon>
        <taxon>Conoidasida</taxon>
        <taxon>Coccidia</taxon>
        <taxon>Eucoccidiorida</taxon>
        <taxon>Eimeriorina</taxon>
        <taxon>Eimeriidae</taxon>
        <taxon>Cyclospora</taxon>
    </lineage>
</organism>
<feature type="chain" id="PRO_5028140297" evidence="2">
    <location>
        <begin position="30"/>
        <end position="121"/>
    </location>
</feature>
<proteinExistence type="predicted"/>
<dbReference type="Proteomes" id="UP000515125">
    <property type="component" value="Unplaced"/>
</dbReference>
<evidence type="ECO:0000313" key="4">
    <source>
        <dbReference type="RefSeq" id="XP_026192437.1"/>
    </source>
</evidence>
<dbReference type="GeneID" id="113147146"/>
<feature type="signal peptide" evidence="2">
    <location>
        <begin position="1"/>
        <end position="29"/>
    </location>
</feature>
<keyword evidence="2" id="KW-0732">Signal</keyword>
<gene>
    <name evidence="4" type="primary">LOC113147146</name>
</gene>
<feature type="transmembrane region" description="Helical" evidence="1">
    <location>
        <begin position="83"/>
        <end position="103"/>
    </location>
</feature>
<accession>A0A6P6RYG6</accession>
<reference evidence="4" key="1">
    <citation type="submission" date="2025-08" db="UniProtKB">
        <authorList>
            <consortium name="RefSeq"/>
        </authorList>
    </citation>
    <scope>IDENTIFICATION</scope>
</reference>
<sequence length="121" mass="12923">MSVEPPRRLLPMLLLLLPLLLLLIGSSVGNNSSSSSTSTGIVFTATAQELRGSSTLAAVGAPPRRLQAGVSVNEQDKAQKGFIIIWMSITLVFVVILGIWITVKIADVTDPLLHTKFVSAR</sequence>
<evidence type="ECO:0000313" key="3">
    <source>
        <dbReference type="Proteomes" id="UP000515125"/>
    </source>
</evidence>
<dbReference type="OrthoDB" id="347242at2759"/>
<dbReference type="AlphaFoldDB" id="A0A6P6RYG6"/>
<name>A0A6P6RYG6_9EIME</name>
<evidence type="ECO:0000256" key="2">
    <source>
        <dbReference type="SAM" id="SignalP"/>
    </source>
</evidence>
<keyword evidence="1" id="KW-0812">Transmembrane</keyword>
<keyword evidence="1" id="KW-0472">Membrane</keyword>